<comment type="caution">
    <text evidence="1">The sequence shown here is derived from an EMBL/GenBank/DDBJ whole genome shotgun (WGS) entry which is preliminary data.</text>
</comment>
<dbReference type="EMBL" id="AKWM02000005">
    <property type="protein sequence ID" value="EKS01900.1"/>
    <property type="molecule type" value="Genomic_DNA"/>
</dbReference>
<gene>
    <name evidence="1" type="ORF">LEP1GSC125_3420</name>
</gene>
<proteinExistence type="predicted"/>
<reference evidence="1 2" key="1">
    <citation type="journal article" date="2014" name="Int. J. Syst. Evol. Microbiol.">
        <title>Leptospira mayottensis sp. nov., a pathogenic species of the genus Leptospira isolated from humans.</title>
        <authorList>
            <person name="Bourhy P."/>
            <person name="Collet L."/>
            <person name="Brisse S."/>
            <person name="Picardeau M."/>
        </authorList>
    </citation>
    <scope>NUCLEOTIDE SEQUENCE [LARGE SCALE GENOMIC DNA]</scope>
    <source>
        <strain evidence="1 2">200901122</strain>
    </source>
</reference>
<evidence type="ECO:0000313" key="2">
    <source>
        <dbReference type="Proteomes" id="UP000001343"/>
    </source>
</evidence>
<dbReference type="AlphaFoldDB" id="A0AA87MQK9"/>
<name>A0AA87MQK9_9LEPT</name>
<accession>A0AA87MQK9</accession>
<organism evidence="1 2">
    <name type="scientific">Leptospira mayottensis 200901122</name>
    <dbReference type="NCBI Taxonomy" id="1193010"/>
    <lineage>
        <taxon>Bacteria</taxon>
        <taxon>Pseudomonadati</taxon>
        <taxon>Spirochaetota</taxon>
        <taxon>Spirochaetia</taxon>
        <taxon>Leptospirales</taxon>
        <taxon>Leptospiraceae</taxon>
        <taxon>Leptospira</taxon>
    </lineage>
</organism>
<sequence>MVDSHPSHYREFKKLLFDRNKKESEVRISKSSKLQSFY</sequence>
<protein>
    <submittedName>
        <fullName evidence="1">Uncharacterized protein</fullName>
    </submittedName>
</protein>
<dbReference type="Proteomes" id="UP000001343">
    <property type="component" value="Unassembled WGS sequence"/>
</dbReference>
<evidence type="ECO:0000313" key="1">
    <source>
        <dbReference type="EMBL" id="EKS01900.1"/>
    </source>
</evidence>